<comment type="caution">
    <text evidence="2">The sequence shown here is derived from an EMBL/GenBank/DDBJ whole genome shotgun (WGS) entry which is preliminary data.</text>
</comment>
<reference evidence="2 3" key="1">
    <citation type="submission" date="2023-07" db="EMBL/GenBank/DDBJ databases">
        <title>Genomic Encyclopedia of Type Strains, Phase IV (KMG-IV): sequencing the most valuable type-strain genomes for metagenomic binning, comparative biology and taxonomic classification.</title>
        <authorList>
            <person name="Goeker M."/>
        </authorList>
    </citation>
    <scope>NUCLEOTIDE SEQUENCE [LARGE SCALE GENOMIC DNA]</scope>
    <source>
        <strain evidence="2 3">DSM 22170</strain>
    </source>
</reference>
<sequence>MNKRVTLSATGEYNRSRTMRHRQLSGIIPIIVLFIAGIVVRIWMGGRYPGFIDDQRLFVQWMSDVGNYGLGNVYMNNGGINYPPIFLLIMEGYAHLLRLLGLQAVAGTLTYKSLLILLDMLAFLVVTLWSRQAANPRTRLLLLAWFALNPVLIVNGAVWGQVDVLNGMLMAGSLLLLLSLPLGAGILFALALLTKLQAIVIAPVLGWYVLRCLLERRIRPILYLLGGVLLPLLVAGLYFAGHGGLNSMIRGAYLSAVGMYTQVTLNALNIWYYLVGVAPDTNDTIRLFGIISLRHIGLLLLVIAVLYSGWYMLRIRKLDTSVVLKAGVWLCFAFFMLPTEIHERYSVPALILLLFVAMLDSRWIALALLLSLTITYNLWSVMMSTLSPAPGIAVAVLHVLAFGWIGWRLWWEKARVE</sequence>
<accession>A0ABU1J4W1</accession>
<evidence type="ECO:0000256" key="1">
    <source>
        <dbReference type="SAM" id="Phobius"/>
    </source>
</evidence>
<organism evidence="2 3">
    <name type="scientific">Paenibacillus hunanensis</name>
    <dbReference type="NCBI Taxonomy" id="539262"/>
    <lineage>
        <taxon>Bacteria</taxon>
        <taxon>Bacillati</taxon>
        <taxon>Bacillota</taxon>
        <taxon>Bacilli</taxon>
        <taxon>Bacillales</taxon>
        <taxon>Paenibacillaceae</taxon>
        <taxon>Paenibacillus</taxon>
    </lineage>
</organism>
<protein>
    <submittedName>
        <fullName evidence="2">Gpi18-like mannosyltransferase</fullName>
    </submittedName>
</protein>
<evidence type="ECO:0000313" key="2">
    <source>
        <dbReference type="EMBL" id="MDR6246536.1"/>
    </source>
</evidence>
<keyword evidence="1" id="KW-1133">Transmembrane helix</keyword>
<feature type="transmembrane region" description="Helical" evidence="1">
    <location>
        <begin position="109"/>
        <end position="129"/>
    </location>
</feature>
<feature type="transmembrane region" description="Helical" evidence="1">
    <location>
        <begin position="221"/>
        <end position="240"/>
    </location>
</feature>
<feature type="transmembrane region" description="Helical" evidence="1">
    <location>
        <begin position="322"/>
        <end position="338"/>
    </location>
</feature>
<keyword evidence="1" id="KW-0472">Membrane</keyword>
<name>A0ABU1J4W1_9BACL</name>
<feature type="transmembrane region" description="Helical" evidence="1">
    <location>
        <begin position="24"/>
        <end position="44"/>
    </location>
</feature>
<dbReference type="EMBL" id="JAVDQH010000031">
    <property type="protein sequence ID" value="MDR6246536.1"/>
    <property type="molecule type" value="Genomic_DNA"/>
</dbReference>
<dbReference type="RefSeq" id="WP_188774418.1">
    <property type="nucleotide sequence ID" value="NZ_BMMB01000002.1"/>
</dbReference>
<feature type="transmembrane region" description="Helical" evidence="1">
    <location>
        <begin position="141"/>
        <end position="162"/>
    </location>
</feature>
<keyword evidence="1" id="KW-0812">Transmembrane</keyword>
<feature type="transmembrane region" description="Helical" evidence="1">
    <location>
        <begin position="182"/>
        <end position="209"/>
    </location>
</feature>
<keyword evidence="3" id="KW-1185">Reference proteome</keyword>
<gene>
    <name evidence="2" type="ORF">JOC58_004481</name>
</gene>
<feature type="transmembrane region" description="Helical" evidence="1">
    <location>
        <begin position="350"/>
        <end position="379"/>
    </location>
</feature>
<proteinExistence type="predicted"/>
<feature type="transmembrane region" description="Helical" evidence="1">
    <location>
        <begin position="252"/>
        <end position="275"/>
    </location>
</feature>
<feature type="transmembrane region" description="Helical" evidence="1">
    <location>
        <begin position="391"/>
        <end position="411"/>
    </location>
</feature>
<evidence type="ECO:0000313" key="3">
    <source>
        <dbReference type="Proteomes" id="UP001185028"/>
    </source>
</evidence>
<feature type="transmembrane region" description="Helical" evidence="1">
    <location>
        <begin position="287"/>
        <end position="310"/>
    </location>
</feature>
<dbReference type="Proteomes" id="UP001185028">
    <property type="component" value="Unassembled WGS sequence"/>
</dbReference>